<dbReference type="AlphaFoldDB" id="A0A2I0HRU6"/>
<accession>A0A2I0HRU6</accession>
<dbReference type="Pfam" id="PF02365">
    <property type="entry name" value="NAM"/>
    <property type="match status" value="1"/>
</dbReference>
<comment type="caution">
    <text evidence="1">The sequence shown here is derived from an EMBL/GenBank/DDBJ whole genome shotgun (WGS) entry which is preliminary data.</text>
</comment>
<dbReference type="InterPro" id="IPR036093">
    <property type="entry name" value="NAC_dom_sf"/>
</dbReference>
<dbReference type="GO" id="GO:0006355">
    <property type="term" value="P:regulation of DNA-templated transcription"/>
    <property type="evidence" value="ECO:0007669"/>
    <property type="project" value="InterPro"/>
</dbReference>
<dbReference type="PROSITE" id="PS51005">
    <property type="entry name" value="NAC"/>
    <property type="match status" value="1"/>
</dbReference>
<dbReference type="SUPFAM" id="SSF101941">
    <property type="entry name" value="NAC domain"/>
    <property type="match status" value="1"/>
</dbReference>
<evidence type="ECO:0000313" key="1">
    <source>
        <dbReference type="EMBL" id="PKI34200.1"/>
    </source>
</evidence>
<evidence type="ECO:0000313" key="2">
    <source>
        <dbReference type="Proteomes" id="UP000233551"/>
    </source>
</evidence>
<gene>
    <name evidence="1" type="ORF">CRG98_045408</name>
</gene>
<name>A0A2I0HRU6_PUNGR</name>
<organism evidence="1 2">
    <name type="scientific">Punica granatum</name>
    <name type="common">Pomegranate</name>
    <dbReference type="NCBI Taxonomy" id="22663"/>
    <lineage>
        <taxon>Eukaryota</taxon>
        <taxon>Viridiplantae</taxon>
        <taxon>Streptophyta</taxon>
        <taxon>Embryophyta</taxon>
        <taxon>Tracheophyta</taxon>
        <taxon>Spermatophyta</taxon>
        <taxon>Magnoliopsida</taxon>
        <taxon>eudicotyledons</taxon>
        <taxon>Gunneridae</taxon>
        <taxon>Pentapetalae</taxon>
        <taxon>rosids</taxon>
        <taxon>malvids</taxon>
        <taxon>Myrtales</taxon>
        <taxon>Lythraceae</taxon>
        <taxon>Punica</taxon>
    </lineage>
</organism>
<dbReference type="OrthoDB" id="1882472at2759"/>
<sequence length="470" mass="51524">MAMKILPPGFRFHPTNVELLKYYLKRKILNRPLHFDAIREVDIYELDPWELPSLSCLKTDDQKWYFFCPRERRYAHGGRVKRSTRGGFWKTTGRDRPVKYNDETIGMIKTLIFHEGRAPNGSRTDWVMHEYRLEDPDLAAKGIQQDTVLCAIFKKKGLGPRNGAQYGAPFKEEDWEDDEVSVVLPQDLLISARGLVQAHLPSQEEQQDHSARRNLETDNNMSESIAVVGSPPPVLPASETVLPEPSGAALSVQAHQPSQEEQQDHSARRNLETDNNMSESIAVVGSPPPVLPASETVLPEPSGVALSSDTALINHANETVVEAAVNDTSADGMDIDEFLAIINTSPVDNNNQEIQTAAAVGPDVGATIAAAAAEGNGGIFAGLPDLDVQLEGIGGFTRGSGFGYPYYFQSDDFMELHDLGPHLSRDPTPLGNLPGAEIDMGNADITNAETNGTGQIDSRGHELRENFNHL</sequence>
<proteinExistence type="predicted"/>
<protein>
    <submittedName>
        <fullName evidence="1">Uncharacterized protein</fullName>
    </submittedName>
</protein>
<keyword evidence="2" id="KW-1185">Reference proteome</keyword>
<dbReference type="GO" id="GO:0003677">
    <property type="term" value="F:DNA binding"/>
    <property type="evidence" value="ECO:0007669"/>
    <property type="project" value="UniProtKB-KW"/>
</dbReference>
<dbReference type="PANTHER" id="PTHR31744">
    <property type="entry name" value="PROTEIN CUP-SHAPED COTYLEDON 2-RELATED"/>
    <property type="match status" value="1"/>
</dbReference>
<dbReference type="Gene3D" id="2.170.150.80">
    <property type="entry name" value="NAC domain"/>
    <property type="match status" value="1"/>
</dbReference>
<reference evidence="1 2" key="1">
    <citation type="submission" date="2017-11" db="EMBL/GenBank/DDBJ databases">
        <title>De-novo sequencing of pomegranate (Punica granatum L.) genome.</title>
        <authorList>
            <person name="Akparov Z."/>
            <person name="Amiraslanov A."/>
            <person name="Hajiyeva S."/>
            <person name="Abbasov M."/>
            <person name="Kaur K."/>
            <person name="Hamwieh A."/>
            <person name="Solovyev V."/>
            <person name="Salamov A."/>
            <person name="Braich B."/>
            <person name="Kosarev P."/>
            <person name="Mahmoud A."/>
            <person name="Hajiyev E."/>
            <person name="Babayeva S."/>
            <person name="Izzatullayeva V."/>
            <person name="Mammadov A."/>
            <person name="Mammadov A."/>
            <person name="Sharifova S."/>
            <person name="Ojaghi J."/>
            <person name="Eynullazada K."/>
            <person name="Bayramov B."/>
            <person name="Abdulazimova A."/>
            <person name="Shahmuradov I."/>
        </authorList>
    </citation>
    <scope>NUCLEOTIDE SEQUENCE [LARGE SCALE GENOMIC DNA]</scope>
    <source>
        <strain evidence="2">cv. AG2017</strain>
        <tissue evidence="1">Leaf</tissue>
    </source>
</reference>
<dbReference type="STRING" id="22663.A0A2I0HRU6"/>
<dbReference type="EMBL" id="PGOL01006092">
    <property type="protein sequence ID" value="PKI34200.1"/>
    <property type="molecule type" value="Genomic_DNA"/>
</dbReference>
<dbReference type="GeneID" id="116201514"/>
<dbReference type="InterPro" id="IPR003441">
    <property type="entry name" value="NAC-dom"/>
</dbReference>
<dbReference type="PANTHER" id="PTHR31744:SF210">
    <property type="entry name" value="NAC DOMAIN-CONTAINING PROTEIN 86-LIKE"/>
    <property type="match status" value="1"/>
</dbReference>
<dbReference type="Proteomes" id="UP000233551">
    <property type="component" value="Unassembled WGS sequence"/>
</dbReference>